<evidence type="ECO:0000256" key="1">
    <source>
        <dbReference type="SAM" id="MobiDB-lite"/>
    </source>
</evidence>
<protein>
    <submittedName>
        <fullName evidence="2">Uncharacterized protein</fullName>
    </submittedName>
</protein>
<name>A0ABP9TRS4_9MICC</name>
<proteinExistence type="predicted"/>
<keyword evidence="3" id="KW-1185">Reference proteome</keyword>
<dbReference type="EMBL" id="BAABLK010000093">
    <property type="protein sequence ID" value="GAA5229008.1"/>
    <property type="molecule type" value="Genomic_DNA"/>
</dbReference>
<feature type="region of interest" description="Disordered" evidence="1">
    <location>
        <begin position="57"/>
        <end position="88"/>
    </location>
</feature>
<evidence type="ECO:0000313" key="2">
    <source>
        <dbReference type="EMBL" id="GAA5229008.1"/>
    </source>
</evidence>
<accession>A0ABP9TRS4</accession>
<sequence>MDGKGNLLVAASANWKSVQGQGHNFYAIVGYLAVISRRDVEFSFWRALAILRNKHESVDRDDATDGDTPTWEGLRSPASGSWNHVVGS</sequence>
<evidence type="ECO:0000313" key="3">
    <source>
        <dbReference type="Proteomes" id="UP001501257"/>
    </source>
</evidence>
<dbReference type="Proteomes" id="UP001501257">
    <property type="component" value="Unassembled WGS sequence"/>
</dbReference>
<comment type="caution">
    <text evidence="2">The sequence shown here is derived from an EMBL/GenBank/DDBJ whole genome shotgun (WGS) entry which is preliminary data.</text>
</comment>
<reference evidence="3" key="1">
    <citation type="journal article" date="2019" name="Int. J. Syst. Evol. Microbiol.">
        <title>The Global Catalogue of Microorganisms (GCM) 10K type strain sequencing project: providing services to taxonomists for standard genome sequencing and annotation.</title>
        <authorList>
            <consortium name="The Broad Institute Genomics Platform"/>
            <consortium name="The Broad Institute Genome Sequencing Center for Infectious Disease"/>
            <person name="Wu L."/>
            <person name="Ma J."/>
        </authorList>
    </citation>
    <scope>NUCLEOTIDE SEQUENCE [LARGE SCALE GENOMIC DNA]</scope>
    <source>
        <strain evidence="3">JCM 18952</strain>
    </source>
</reference>
<gene>
    <name evidence="2" type="ORF">GCM10025778_35470</name>
</gene>
<organism evidence="2 3">
    <name type="scientific">Paeniglutamicibacter antarcticus</name>
    <dbReference type="NCBI Taxonomy" id="494023"/>
    <lineage>
        <taxon>Bacteria</taxon>
        <taxon>Bacillati</taxon>
        <taxon>Actinomycetota</taxon>
        <taxon>Actinomycetes</taxon>
        <taxon>Micrococcales</taxon>
        <taxon>Micrococcaceae</taxon>
        <taxon>Paeniglutamicibacter</taxon>
    </lineage>
</organism>